<accession>A0A0A8XVF6</accession>
<feature type="compositionally biased region" description="Acidic residues" evidence="1">
    <location>
        <begin position="39"/>
        <end position="57"/>
    </location>
</feature>
<proteinExistence type="predicted"/>
<organism evidence="2">
    <name type="scientific">Arundo donax</name>
    <name type="common">Giant reed</name>
    <name type="synonym">Donax arundinaceus</name>
    <dbReference type="NCBI Taxonomy" id="35708"/>
    <lineage>
        <taxon>Eukaryota</taxon>
        <taxon>Viridiplantae</taxon>
        <taxon>Streptophyta</taxon>
        <taxon>Embryophyta</taxon>
        <taxon>Tracheophyta</taxon>
        <taxon>Spermatophyta</taxon>
        <taxon>Magnoliopsida</taxon>
        <taxon>Liliopsida</taxon>
        <taxon>Poales</taxon>
        <taxon>Poaceae</taxon>
        <taxon>PACMAD clade</taxon>
        <taxon>Arundinoideae</taxon>
        <taxon>Arundineae</taxon>
        <taxon>Arundo</taxon>
    </lineage>
</organism>
<name>A0A0A8XVF6_ARUDO</name>
<dbReference type="EMBL" id="GBRH01281285">
    <property type="protein sequence ID" value="JAD16610.1"/>
    <property type="molecule type" value="Transcribed_RNA"/>
</dbReference>
<reference evidence="2" key="2">
    <citation type="journal article" date="2015" name="Data Brief">
        <title>Shoot transcriptome of the giant reed, Arundo donax.</title>
        <authorList>
            <person name="Barrero R.A."/>
            <person name="Guerrero F.D."/>
            <person name="Moolhuijzen P."/>
            <person name="Goolsby J.A."/>
            <person name="Tidwell J."/>
            <person name="Bellgard S.E."/>
            <person name="Bellgard M.I."/>
        </authorList>
    </citation>
    <scope>NUCLEOTIDE SEQUENCE</scope>
    <source>
        <tissue evidence="2">Shoot tissue taken approximately 20 cm above the soil surface</tissue>
    </source>
</reference>
<dbReference type="AlphaFoldDB" id="A0A0A8XVF6"/>
<sequence>MKVERLPPQLMHAQALEAINEVAVAQELMDVDAAADQGDGGDDDDAGMDADDGGGDY</sequence>
<feature type="region of interest" description="Disordered" evidence="1">
    <location>
        <begin position="31"/>
        <end position="57"/>
    </location>
</feature>
<evidence type="ECO:0000256" key="1">
    <source>
        <dbReference type="SAM" id="MobiDB-lite"/>
    </source>
</evidence>
<evidence type="ECO:0000313" key="2">
    <source>
        <dbReference type="EMBL" id="JAD16610.1"/>
    </source>
</evidence>
<reference evidence="2" key="1">
    <citation type="submission" date="2014-09" db="EMBL/GenBank/DDBJ databases">
        <authorList>
            <person name="Magalhaes I.L.F."/>
            <person name="Oliveira U."/>
            <person name="Santos F.R."/>
            <person name="Vidigal T.H.D.A."/>
            <person name="Brescovit A.D."/>
            <person name="Santos A.J."/>
        </authorList>
    </citation>
    <scope>NUCLEOTIDE SEQUENCE</scope>
    <source>
        <tissue evidence="2">Shoot tissue taken approximately 20 cm above the soil surface</tissue>
    </source>
</reference>
<protein>
    <submittedName>
        <fullName evidence="2">Uncharacterized protein</fullName>
    </submittedName>
</protein>